<keyword evidence="3" id="KW-1185">Reference proteome</keyword>
<proteinExistence type="predicted"/>
<organism evidence="2 3">
    <name type="scientific">Eumeta variegata</name>
    <name type="common">Bagworm moth</name>
    <name type="synonym">Eumeta japonica</name>
    <dbReference type="NCBI Taxonomy" id="151549"/>
    <lineage>
        <taxon>Eukaryota</taxon>
        <taxon>Metazoa</taxon>
        <taxon>Ecdysozoa</taxon>
        <taxon>Arthropoda</taxon>
        <taxon>Hexapoda</taxon>
        <taxon>Insecta</taxon>
        <taxon>Pterygota</taxon>
        <taxon>Neoptera</taxon>
        <taxon>Endopterygota</taxon>
        <taxon>Lepidoptera</taxon>
        <taxon>Glossata</taxon>
        <taxon>Ditrysia</taxon>
        <taxon>Tineoidea</taxon>
        <taxon>Psychidae</taxon>
        <taxon>Oiketicinae</taxon>
        <taxon>Eumeta</taxon>
    </lineage>
</organism>
<dbReference type="AlphaFoldDB" id="A0A4C2ACD0"/>
<evidence type="ECO:0000313" key="3">
    <source>
        <dbReference type="Proteomes" id="UP000299102"/>
    </source>
</evidence>
<evidence type="ECO:0000256" key="1">
    <source>
        <dbReference type="SAM" id="MobiDB-lite"/>
    </source>
</evidence>
<dbReference type="Proteomes" id="UP000299102">
    <property type="component" value="Unassembled WGS sequence"/>
</dbReference>
<accession>A0A4C2ACD0</accession>
<name>A0A4C2ACD0_EUMVA</name>
<gene>
    <name evidence="2" type="ORF">EVAR_97838_1</name>
</gene>
<comment type="caution">
    <text evidence="2">The sequence shown here is derived from an EMBL/GenBank/DDBJ whole genome shotgun (WGS) entry which is preliminary data.</text>
</comment>
<evidence type="ECO:0000313" key="2">
    <source>
        <dbReference type="EMBL" id="GBP98306.1"/>
    </source>
</evidence>
<feature type="region of interest" description="Disordered" evidence="1">
    <location>
        <begin position="1"/>
        <end position="96"/>
    </location>
</feature>
<reference evidence="2 3" key="1">
    <citation type="journal article" date="2019" name="Commun. Biol.">
        <title>The bagworm genome reveals a unique fibroin gene that provides high tensile strength.</title>
        <authorList>
            <person name="Kono N."/>
            <person name="Nakamura H."/>
            <person name="Ohtoshi R."/>
            <person name="Tomita M."/>
            <person name="Numata K."/>
            <person name="Arakawa K."/>
        </authorList>
    </citation>
    <scope>NUCLEOTIDE SEQUENCE [LARGE SCALE GENOMIC DNA]</scope>
</reference>
<dbReference type="EMBL" id="BGZK01003115">
    <property type="protein sequence ID" value="GBP98306.1"/>
    <property type="molecule type" value="Genomic_DNA"/>
</dbReference>
<protein>
    <submittedName>
        <fullName evidence="2">Uncharacterized protein</fullName>
    </submittedName>
</protein>
<sequence length="116" mass="12110">MRGTRTHARSIPVTGHRSIPAPSQEGEKDTHRAGGGGRPAPPPATAGGWPGGGAADPGTAGRGVANDRRHRRLNMASKAGSEWPSLSEFKNSPPLKSPVARICAKHLPLQKQTEPT</sequence>